<evidence type="ECO:0000256" key="1">
    <source>
        <dbReference type="SAM" id="Phobius"/>
    </source>
</evidence>
<proteinExistence type="predicted"/>
<dbReference type="InParanoid" id="C1F8A5"/>
<keyword evidence="3" id="KW-1185">Reference proteome</keyword>
<organism evidence="2 3">
    <name type="scientific">Acidobacterium capsulatum (strain ATCC 51196 / DSM 11244 / BCRC 80197 / JCM 7670 / NBRC 15755 / NCIMB 13165 / 161)</name>
    <dbReference type="NCBI Taxonomy" id="240015"/>
    <lineage>
        <taxon>Bacteria</taxon>
        <taxon>Pseudomonadati</taxon>
        <taxon>Acidobacteriota</taxon>
        <taxon>Terriglobia</taxon>
        <taxon>Terriglobales</taxon>
        <taxon>Acidobacteriaceae</taxon>
        <taxon>Acidobacterium</taxon>
    </lineage>
</organism>
<accession>C1F8A5</accession>
<dbReference type="AlphaFoldDB" id="C1F8A5"/>
<reference evidence="2 3" key="1">
    <citation type="journal article" date="2009" name="Appl. Environ. Microbiol.">
        <title>Three genomes from the phylum Acidobacteria provide insight into the lifestyles of these microorganisms in soils.</title>
        <authorList>
            <person name="Ward N.L."/>
            <person name="Challacombe J.F."/>
            <person name="Janssen P.H."/>
            <person name="Henrissat B."/>
            <person name="Coutinho P.M."/>
            <person name="Wu M."/>
            <person name="Xie G."/>
            <person name="Haft D.H."/>
            <person name="Sait M."/>
            <person name="Badger J."/>
            <person name="Barabote R.D."/>
            <person name="Bradley B."/>
            <person name="Brettin T.S."/>
            <person name="Brinkac L.M."/>
            <person name="Bruce D."/>
            <person name="Creasy T."/>
            <person name="Daugherty S.C."/>
            <person name="Davidsen T.M."/>
            <person name="DeBoy R.T."/>
            <person name="Detter J.C."/>
            <person name="Dodson R.J."/>
            <person name="Durkin A.S."/>
            <person name="Ganapathy A."/>
            <person name="Gwinn-Giglio M."/>
            <person name="Han C.S."/>
            <person name="Khouri H."/>
            <person name="Kiss H."/>
            <person name="Kothari S.P."/>
            <person name="Madupu R."/>
            <person name="Nelson K.E."/>
            <person name="Nelson W.C."/>
            <person name="Paulsen I."/>
            <person name="Penn K."/>
            <person name="Ren Q."/>
            <person name="Rosovitz M.J."/>
            <person name="Selengut J.D."/>
            <person name="Shrivastava S."/>
            <person name="Sullivan S.A."/>
            <person name="Tapia R."/>
            <person name="Thompson L.S."/>
            <person name="Watkins K.L."/>
            <person name="Yang Q."/>
            <person name="Yu C."/>
            <person name="Zafar N."/>
            <person name="Zhou L."/>
            <person name="Kuske C.R."/>
        </authorList>
    </citation>
    <scope>NUCLEOTIDE SEQUENCE [LARGE SCALE GENOMIC DNA]</scope>
    <source>
        <strain evidence="3">ATCC 51196 / DSM 11244 / BCRC 80197 / JCM 7670 / NBRC 15755 / NCIMB 13165 / 161</strain>
    </source>
</reference>
<dbReference type="KEGG" id="aca:ACP_1913"/>
<dbReference type="EMBL" id="CP001472">
    <property type="protein sequence ID" value="ACO34452.1"/>
    <property type="molecule type" value="Genomic_DNA"/>
</dbReference>
<keyword evidence="1" id="KW-1133">Transmembrane helix</keyword>
<keyword evidence="1" id="KW-0472">Membrane</keyword>
<evidence type="ECO:0000313" key="2">
    <source>
        <dbReference type="EMBL" id="ACO34452.1"/>
    </source>
</evidence>
<evidence type="ECO:0000313" key="3">
    <source>
        <dbReference type="Proteomes" id="UP000002207"/>
    </source>
</evidence>
<keyword evidence="1" id="KW-0812">Transmembrane</keyword>
<sequence>MEIHEAGADAPALVFWLAATPTGSGVVAIAILAREGRAMNASVVGKP</sequence>
<name>C1F8A5_ACIC5</name>
<dbReference type="Proteomes" id="UP000002207">
    <property type="component" value="Chromosome"/>
</dbReference>
<protein>
    <submittedName>
        <fullName evidence="2">Uncharacterized protein</fullName>
    </submittedName>
</protein>
<gene>
    <name evidence="2" type="ordered locus">ACP_1913</name>
</gene>
<dbReference type="HOGENOM" id="CLU_3163458_0_0_0"/>
<feature type="transmembrane region" description="Helical" evidence="1">
    <location>
        <begin position="12"/>
        <end position="33"/>
    </location>
</feature>